<dbReference type="RefSeq" id="WP_246277650.1">
    <property type="nucleotide sequence ID" value="NZ_BAABJB010000033.1"/>
</dbReference>
<sequence>MIDSGTLRQARRRPWLRMFLIGLALWLATVVATLVTGNSNLIATLVLLGSFLVP</sequence>
<reference evidence="2 3" key="1">
    <citation type="submission" date="2020-03" db="EMBL/GenBank/DDBJ databases">
        <title>Whole genome shotgun sequence of Phytohabitans rumicis NBRC 108638.</title>
        <authorList>
            <person name="Komaki H."/>
            <person name="Tamura T."/>
        </authorList>
    </citation>
    <scope>NUCLEOTIDE SEQUENCE [LARGE SCALE GENOMIC DNA]</scope>
    <source>
        <strain evidence="2 3">NBRC 108638</strain>
    </source>
</reference>
<comment type="caution">
    <text evidence="2">The sequence shown here is derived from an EMBL/GenBank/DDBJ whole genome shotgun (WGS) entry which is preliminary data.</text>
</comment>
<keyword evidence="1" id="KW-0472">Membrane</keyword>
<gene>
    <name evidence="2" type="ORF">Prum_010680</name>
</gene>
<reference evidence="2 3" key="2">
    <citation type="submission" date="2020-03" db="EMBL/GenBank/DDBJ databases">
        <authorList>
            <person name="Ichikawa N."/>
            <person name="Kimura A."/>
            <person name="Kitahashi Y."/>
            <person name="Uohara A."/>
        </authorList>
    </citation>
    <scope>NUCLEOTIDE SEQUENCE [LARGE SCALE GENOMIC DNA]</scope>
    <source>
        <strain evidence="2 3">NBRC 108638</strain>
    </source>
</reference>
<accession>A0A6V8L040</accession>
<evidence type="ECO:0000313" key="2">
    <source>
        <dbReference type="EMBL" id="GFJ87426.1"/>
    </source>
</evidence>
<keyword evidence="1" id="KW-0812">Transmembrane</keyword>
<evidence type="ECO:0000313" key="3">
    <source>
        <dbReference type="Proteomes" id="UP000482960"/>
    </source>
</evidence>
<keyword evidence="1" id="KW-1133">Transmembrane helix</keyword>
<evidence type="ECO:0000256" key="1">
    <source>
        <dbReference type="SAM" id="Phobius"/>
    </source>
</evidence>
<keyword evidence="3" id="KW-1185">Reference proteome</keyword>
<proteinExistence type="predicted"/>
<dbReference type="AlphaFoldDB" id="A0A6V8L040"/>
<organism evidence="2 3">
    <name type="scientific">Phytohabitans rumicis</name>
    <dbReference type="NCBI Taxonomy" id="1076125"/>
    <lineage>
        <taxon>Bacteria</taxon>
        <taxon>Bacillati</taxon>
        <taxon>Actinomycetota</taxon>
        <taxon>Actinomycetes</taxon>
        <taxon>Micromonosporales</taxon>
        <taxon>Micromonosporaceae</taxon>
    </lineage>
</organism>
<dbReference type="EMBL" id="BLPG01000001">
    <property type="protein sequence ID" value="GFJ87426.1"/>
    <property type="molecule type" value="Genomic_DNA"/>
</dbReference>
<name>A0A6V8L040_9ACTN</name>
<feature type="transmembrane region" description="Helical" evidence="1">
    <location>
        <begin position="20"/>
        <end position="53"/>
    </location>
</feature>
<dbReference type="Proteomes" id="UP000482960">
    <property type="component" value="Unassembled WGS sequence"/>
</dbReference>
<protein>
    <submittedName>
        <fullName evidence="2">Uncharacterized protein</fullName>
    </submittedName>
</protein>